<sequence>MTGGNKTVSVLGSINDTTASNRTIGTGGTLQEKIVGLAQRVSDEKNKLVAPLSYVGSEGQNIFRLLEDTIQLLGEVASAVATHTHRGSPPPDQSGAFSSQSSKAQTIKSKLAPLIE</sequence>
<dbReference type="EMBL" id="MLHJ01000014">
    <property type="protein sequence ID" value="OOF44571.1"/>
    <property type="molecule type" value="Genomic_DNA"/>
</dbReference>
<name>A0A1V3IR26_9PAST</name>
<dbReference type="STRING" id="1908260.BKK50_02315"/>
<evidence type="ECO:0000313" key="3">
    <source>
        <dbReference type="Proteomes" id="UP000189433"/>
    </source>
</evidence>
<evidence type="ECO:0000313" key="2">
    <source>
        <dbReference type="EMBL" id="OOF44571.1"/>
    </source>
</evidence>
<accession>A0A1V3IR26</accession>
<reference evidence="2 3" key="1">
    <citation type="submission" date="2016-10" db="EMBL/GenBank/DDBJ databases">
        <title>Rodentibacter gen. nov. and new species.</title>
        <authorList>
            <person name="Christensen H."/>
        </authorList>
    </citation>
    <scope>NUCLEOTIDE SEQUENCE [LARGE SCALE GENOMIC DNA]</scope>
    <source>
        <strain evidence="2 3">CCUG17206</strain>
    </source>
</reference>
<organism evidence="2 3">
    <name type="scientific">Rodentibacter rarus</name>
    <dbReference type="NCBI Taxonomy" id="1908260"/>
    <lineage>
        <taxon>Bacteria</taxon>
        <taxon>Pseudomonadati</taxon>
        <taxon>Pseudomonadota</taxon>
        <taxon>Gammaproteobacteria</taxon>
        <taxon>Pasteurellales</taxon>
        <taxon>Pasteurellaceae</taxon>
        <taxon>Rodentibacter</taxon>
    </lineage>
</organism>
<comment type="caution">
    <text evidence="2">The sequence shown here is derived from an EMBL/GenBank/DDBJ whole genome shotgun (WGS) entry which is preliminary data.</text>
</comment>
<feature type="compositionally biased region" description="Polar residues" evidence="1">
    <location>
        <begin position="95"/>
        <end position="108"/>
    </location>
</feature>
<evidence type="ECO:0000256" key="1">
    <source>
        <dbReference type="SAM" id="MobiDB-lite"/>
    </source>
</evidence>
<protein>
    <submittedName>
        <fullName evidence="2">Uncharacterized protein</fullName>
    </submittedName>
</protein>
<dbReference type="AlphaFoldDB" id="A0A1V3IR26"/>
<keyword evidence="3" id="KW-1185">Reference proteome</keyword>
<dbReference type="Proteomes" id="UP000189433">
    <property type="component" value="Unassembled WGS sequence"/>
</dbReference>
<proteinExistence type="predicted"/>
<feature type="region of interest" description="Disordered" evidence="1">
    <location>
        <begin position="81"/>
        <end position="116"/>
    </location>
</feature>
<gene>
    <name evidence="2" type="ORF">BKK50_02315</name>
</gene>